<sequence>MNPLVDKPLDRSRDGDPQSTRTLSPIDFLSMPPPPSILVRPRDSAVPPSSTDGSSDQPGANQLDQSHSSNDAILKSSPSNVVKTLDGSVVITSTRPVSVLGGPTFLTPPTRIGFTEDSTGIGDQRSLVDSPGKVSDVPNPRQDLLLGILSDQNATPNSDSAGMGIGVTFHPTVSMVSTAQTRPRFGNGAGVPNLALLRRQGIFGVGSVPRTLSIDSSMTTHSHRSYFSLKKEFERIAKNSPQPFYRKRHIFRFPMLLFDFGEEDQEHRASWEELFYDLLYVGAIIRVDVIFGYEPTLHGIVVVAVYFLIFWWSWNLVNGYYSRFSANDRIHGLLNWIHMLGVMAMGLTSQLPFNYKQQFSIACIVSRVPILLMYLMVQGGIPRARVYSVYAIAGLTISIALFTAAACLPRTKNGFIPATRSSSDSPVGYVGTLGNGTTSGLPTTADLSAVPAADVLAMVLWLLAVMAEMVGTLFVTKKRNRIRIHVGHVAERHGLFVILLLGESVVNLITGPLPVLPEHWFYHLFSFLTAWCLMLQYFDTQPFDASTHIMSRSRWGGRAIIALHFLLSCGILSLSVGNRMLSYAAICPHIPDANACVSNFWTVDQFPYVVLLCAGASISFFISQVIRAIHQGIPDNRQGRILVGLRVILSLCMLLVPWFAGDWEATWSAAIIAIMATLQILSDHLSTEGAEDWEAELVKEREERGMERLERDLERARMRAVRLGLETGLADASGQEQERGVFGLDTLDDYDGSDSEISHDLETGFFEEDSRESPTPAEHGGDGSTEENGSSDHHNSPRMINHSEMAERRAMSGFDADADKLKYPTKKHVVCPSYNGQPRAKNVTPYFAFSIETSITYTL</sequence>
<feature type="transmembrane region" description="Helical" evidence="3">
    <location>
        <begin position="333"/>
        <end position="353"/>
    </location>
</feature>
<feature type="compositionally biased region" description="Polar residues" evidence="2">
    <location>
        <begin position="47"/>
        <end position="77"/>
    </location>
</feature>
<feature type="transmembrane region" description="Helical" evidence="3">
    <location>
        <begin position="495"/>
        <end position="514"/>
    </location>
</feature>
<feature type="region of interest" description="Disordered" evidence="2">
    <location>
        <begin position="764"/>
        <end position="798"/>
    </location>
</feature>
<gene>
    <name evidence="4" type="ORF">M427DRAFT_70285</name>
</gene>
<dbReference type="PANTHER" id="PTHR36840">
    <property type="entry name" value="BLL5714 PROTEIN"/>
    <property type="match status" value="1"/>
</dbReference>
<feature type="transmembrane region" description="Helical" evidence="3">
    <location>
        <begin position="608"/>
        <end position="629"/>
    </location>
</feature>
<feature type="transmembrane region" description="Helical" evidence="3">
    <location>
        <begin position="641"/>
        <end position="659"/>
    </location>
</feature>
<evidence type="ECO:0000256" key="1">
    <source>
        <dbReference type="SAM" id="Coils"/>
    </source>
</evidence>
<feature type="transmembrane region" description="Helical" evidence="3">
    <location>
        <begin position="299"/>
        <end position="321"/>
    </location>
</feature>
<dbReference type="PANTHER" id="PTHR36840:SF1">
    <property type="entry name" value="BLL5714 PROTEIN"/>
    <property type="match status" value="1"/>
</dbReference>
<accession>A0A139ADW1</accession>
<proteinExistence type="predicted"/>
<dbReference type="STRING" id="1344416.A0A139ADW1"/>
<feature type="region of interest" description="Disordered" evidence="2">
    <location>
        <begin position="110"/>
        <end position="136"/>
    </location>
</feature>
<evidence type="ECO:0000256" key="2">
    <source>
        <dbReference type="SAM" id="MobiDB-lite"/>
    </source>
</evidence>
<keyword evidence="3" id="KW-0472">Membrane</keyword>
<feature type="coiled-coil region" evidence="1">
    <location>
        <begin position="699"/>
        <end position="726"/>
    </location>
</feature>
<dbReference type="Pfam" id="PF06772">
    <property type="entry name" value="LtrA"/>
    <property type="match status" value="2"/>
</dbReference>
<feature type="transmembrane region" description="Helical" evidence="3">
    <location>
        <begin position="455"/>
        <end position="475"/>
    </location>
</feature>
<feature type="compositionally biased region" description="Basic and acidic residues" evidence="2">
    <location>
        <begin position="7"/>
        <end position="16"/>
    </location>
</feature>
<feature type="region of interest" description="Disordered" evidence="2">
    <location>
        <begin position="1"/>
        <end position="77"/>
    </location>
</feature>
<name>A0A139ADW1_GONPJ</name>
<dbReference type="AlphaFoldDB" id="A0A139ADW1"/>
<organism evidence="4 5">
    <name type="scientific">Gonapodya prolifera (strain JEL478)</name>
    <name type="common">Monoblepharis prolifera</name>
    <dbReference type="NCBI Taxonomy" id="1344416"/>
    <lineage>
        <taxon>Eukaryota</taxon>
        <taxon>Fungi</taxon>
        <taxon>Fungi incertae sedis</taxon>
        <taxon>Chytridiomycota</taxon>
        <taxon>Chytridiomycota incertae sedis</taxon>
        <taxon>Monoblepharidomycetes</taxon>
        <taxon>Monoblepharidales</taxon>
        <taxon>Gonapodyaceae</taxon>
        <taxon>Gonapodya</taxon>
    </lineage>
</organism>
<dbReference type="OrthoDB" id="191995at2759"/>
<keyword evidence="1" id="KW-0175">Coiled coil</keyword>
<dbReference type="EMBL" id="KQ965765">
    <property type="protein sequence ID" value="KXS14957.1"/>
    <property type="molecule type" value="Genomic_DNA"/>
</dbReference>
<feature type="transmembrane region" description="Helical" evidence="3">
    <location>
        <begin position="559"/>
        <end position="576"/>
    </location>
</feature>
<keyword evidence="3" id="KW-0812">Transmembrane</keyword>
<protein>
    <submittedName>
        <fullName evidence="4">Uncharacterized protein</fullName>
    </submittedName>
</protein>
<evidence type="ECO:0000313" key="4">
    <source>
        <dbReference type="EMBL" id="KXS14957.1"/>
    </source>
</evidence>
<feature type="transmembrane region" description="Helical" evidence="3">
    <location>
        <begin position="389"/>
        <end position="411"/>
    </location>
</feature>
<evidence type="ECO:0000256" key="3">
    <source>
        <dbReference type="SAM" id="Phobius"/>
    </source>
</evidence>
<dbReference type="Proteomes" id="UP000070544">
    <property type="component" value="Unassembled WGS sequence"/>
</dbReference>
<keyword evidence="5" id="KW-1185">Reference proteome</keyword>
<dbReference type="InterPro" id="IPR010640">
    <property type="entry name" value="Low_temperature_requirement_A"/>
</dbReference>
<feature type="transmembrane region" description="Helical" evidence="3">
    <location>
        <begin position="520"/>
        <end position="538"/>
    </location>
</feature>
<feature type="transmembrane region" description="Helical" evidence="3">
    <location>
        <begin position="359"/>
        <end position="377"/>
    </location>
</feature>
<keyword evidence="3" id="KW-1133">Transmembrane helix</keyword>
<evidence type="ECO:0000313" key="5">
    <source>
        <dbReference type="Proteomes" id="UP000070544"/>
    </source>
</evidence>
<reference evidence="4 5" key="1">
    <citation type="journal article" date="2015" name="Genome Biol. Evol.">
        <title>Phylogenomic analyses indicate that early fungi evolved digesting cell walls of algal ancestors of land plants.</title>
        <authorList>
            <person name="Chang Y."/>
            <person name="Wang S."/>
            <person name="Sekimoto S."/>
            <person name="Aerts A.L."/>
            <person name="Choi C."/>
            <person name="Clum A."/>
            <person name="LaButti K.M."/>
            <person name="Lindquist E.A."/>
            <person name="Yee Ngan C."/>
            <person name="Ohm R.A."/>
            <person name="Salamov A.A."/>
            <person name="Grigoriev I.V."/>
            <person name="Spatafora J.W."/>
            <person name="Berbee M.L."/>
        </authorList>
    </citation>
    <scope>NUCLEOTIDE SEQUENCE [LARGE SCALE GENOMIC DNA]</scope>
    <source>
        <strain evidence="4 5">JEL478</strain>
    </source>
</reference>